<protein>
    <submittedName>
        <fullName evidence="1">DUF3168 domain-containing protein</fullName>
    </submittedName>
</protein>
<dbReference type="Gene3D" id="3.30.2000.30">
    <property type="match status" value="1"/>
</dbReference>
<dbReference type="EMBL" id="PZKG01000011">
    <property type="protein sequence ID" value="PTE23001.1"/>
    <property type="molecule type" value="Genomic_DNA"/>
</dbReference>
<dbReference type="RefSeq" id="WP_107662645.1">
    <property type="nucleotide sequence ID" value="NZ_PZKG01000011.1"/>
</dbReference>
<dbReference type="Pfam" id="PF11367">
    <property type="entry name" value="Tail_completion_gp17"/>
    <property type="match status" value="1"/>
</dbReference>
<keyword evidence="2" id="KW-1185">Reference proteome</keyword>
<name>A0A2T4JYK7_9RHOB</name>
<accession>A0A2T4JYK7</accession>
<dbReference type="Proteomes" id="UP000241010">
    <property type="component" value="Unassembled WGS sequence"/>
</dbReference>
<dbReference type="OrthoDB" id="7644395at2"/>
<reference evidence="1 2" key="1">
    <citation type="submission" date="2018-03" db="EMBL/GenBank/DDBJ databases">
        <title>Cereibacter changlensis.</title>
        <authorList>
            <person name="Meyer T.E."/>
            <person name="Miller S."/>
            <person name="Lodha T."/>
            <person name="Gandham S."/>
            <person name="Chintalapati S."/>
            <person name="Chintalapati V.R."/>
        </authorList>
    </citation>
    <scope>NUCLEOTIDE SEQUENCE [LARGE SCALE GENOMIC DNA]</scope>
    <source>
        <strain evidence="1 2">JA139</strain>
    </source>
</reference>
<evidence type="ECO:0000313" key="2">
    <source>
        <dbReference type="Proteomes" id="UP000241010"/>
    </source>
</evidence>
<organism evidence="1 2">
    <name type="scientific">Cereibacter changlensis JA139</name>
    <dbReference type="NCBI Taxonomy" id="1188249"/>
    <lineage>
        <taxon>Bacteria</taxon>
        <taxon>Pseudomonadati</taxon>
        <taxon>Pseudomonadota</taxon>
        <taxon>Alphaproteobacteria</taxon>
        <taxon>Rhodobacterales</taxon>
        <taxon>Paracoccaceae</taxon>
        <taxon>Cereibacter</taxon>
    </lineage>
</organism>
<evidence type="ECO:0000313" key="1">
    <source>
        <dbReference type="EMBL" id="PTE23001.1"/>
    </source>
</evidence>
<comment type="caution">
    <text evidence="1">The sequence shown here is derived from an EMBL/GenBank/DDBJ whole genome shotgun (WGS) entry which is preliminary data.</text>
</comment>
<proteinExistence type="predicted"/>
<gene>
    <name evidence="1" type="ORF">C5F48_04155</name>
</gene>
<dbReference type="InterPro" id="IPR021508">
    <property type="entry name" value="Gp17-like"/>
</dbReference>
<sequence>MSYGVAAALQAAVYQRLAGTGALAGVPIHDAIPPGGGSGTYVLLGPEEVSDQSDKSGGGAEHRFVVSVISDAEGFLAAKAVAAAVSDALVDAALTLGRGRLVGLHFLRAVAKRRDAGAVRRIDLTFRARVED</sequence>
<dbReference type="InterPro" id="IPR053745">
    <property type="entry name" value="Viral_Tail_Comp_sf"/>
</dbReference>
<dbReference type="AlphaFoldDB" id="A0A2T4JYK7"/>